<dbReference type="Proteomes" id="UP001174691">
    <property type="component" value="Unassembled WGS sequence"/>
</dbReference>
<dbReference type="Gene3D" id="2.40.50.770">
    <property type="entry name" value="RecQ-mediated genome instability protein Rmi1, C-terminal domain"/>
    <property type="match status" value="1"/>
</dbReference>
<evidence type="ECO:0000256" key="2">
    <source>
        <dbReference type="ARBA" id="ARBA00018987"/>
    </source>
</evidence>
<evidence type="ECO:0000313" key="7">
    <source>
        <dbReference type="Proteomes" id="UP001174691"/>
    </source>
</evidence>
<protein>
    <recommendedName>
        <fullName evidence="2">RecQ-mediated genome instability protein 1</fullName>
    </recommendedName>
</protein>
<evidence type="ECO:0000313" key="6">
    <source>
        <dbReference type="EMBL" id="KAJ9149172.1"/>
    </source>
</evidence>
<reference evidence="6" key="1">
    <citation type="submission" date="2022-07" db="EMBL/GenBank/DDBJ databases">
        <title>Fungi with potential for degradation of polypropylene.</title>
        <authorList>
            <person name="Gostincar C."/>
        </authorList>
    </citation>
    <scope>NUCLEOTIDE SEQUENCE</scope>
    <source>
        <strain evidence="6">EXF-13287</strain>
    </source>
</reference>
<dbReference type="Pfam" id="PF21000">
    <property type="entry name" value="RMI1_N_N"/>
    <property type="match status" value="1"/>
</dbReference>
<evidence type="ECO:0000259" key="5">
    <source>
        <dbReference type="Pfam" id="PF21000"/>
    </source>
</evidence>
<feature type="region of interest" description="Disordered" evidence="3">
    <location>
        <begin position="63"/>
        <end position="85"/>
    </location>
</feature>
<proteinExistence type="inferred from homology"/>
<name>A0AA38RIA3_9PEZI</name>
<dbReference type="InterPro" id="IPR013894">
    <property type="entry name" value="RMI1_OB"/>
</dbReference>
<evidence type="ECO:0000256" key="1">
    <source>
        <dbReference type="ARBA" id="ARBA00006395"/>
    </source>
</evidence>
<feature type="compositionally biased region" description="Low complexity" evidence="3">
    <location>
        <begin position="171"/>
        <end position="182"/>
    </location>
</feature>
<dbReference type="GO" id="GO:0016604">
    <property type="term" value="C:nuclear body"/>
    <property type="evidence" value="ECO:0007669"/>
    <property type="project" value="TreeGrafter"/>
</dbReference>
<dbReference type="GO" id="GO:0000724">
    <property type="term" value="P:double-strand break repair via homologous recombination"/>
    <property type="evidence" value="ECO:0007669"/>
    <property type="project" value="TreeGrafter"/>
</dbReference>
<feature type="domain" description="RecQ mediated genome instability protein 1 OB-fold" evidence="4">
    <location>
        <begin position="77"/>
        <end position="263"/>
    </location>
</feature>
<dbReference type="InterPro" id="IPR049363">
    <property type="entry name" value="RMI1_N"/>
</dbReference>
<dbReference type="SMART" id="SM01161">
    <property type="entry name" value="DUF1767"/>
    <property type="match status" value="1"/>
</dbReference>
<dbReference type="PANTHER" id="PTHR14790">
    <property type="entry name" value="RECQ-MEDIATED GENOME INSTABILITY PROTEIN 1 RMI1"/>
    <property type="match status" value="1"/>
</dbReference>
<comment type="caution">
    <text evidence="6">The sequence shown here is derived from an EMBL/GenBank/DDBJ whole genome shotgun (WGS) entry which is preliminary data.</text>
</comment>
<dbReference type="GO" id="GO:0000712">
    <property type="term" value="P:resolution of meiotic recombination intermediates"/>
    <property type="evidence" value="ECO:0007669"/>
    <property type="project" value="TreeGrafter"/>
</dbReference>
<dbReference type="AlphaFoldDB" id="A0AA38RIA3"/>
<keyword evidence="7" id="KW-1185">Reference proteome</keyword>
<dbReference type="PANTHER" id="PTHR14790:SF15">
    <property type="entry name" value="RECQ-MEDIATED GENOME INSTABILITY PROTEIN 1"/>
    <property type="match status" value="1"/>
</dbReference>
<gene>
    <name evidence="6" type="ORF">NKR19_g5771</name>
</gene>
<dbReference type="Pfam" id="PF08585">
    <property type="entry name" value="RMI1_N_C"/>
    <property type="match status" value="1"/>
</dbReference>
<feature type="region of interest" description="Disordered" evidence="3">
    <location>
        <begin position="133"/>
        <end position="190"/>
    </location>
</feature>
<evidence type="ECO:0000256" key="3">
    <source>
        <dbReference type="SAM" id="MobiDB-lite"/>
    </source>
</evidence>
<dbReference type="EMBL" id="JANBVN010000082">
    <property type="protein sequence ID" value="KAJ9149172.1"/>
    <property type="molecule type" value="Genomic_DNA"/>
</dbReference>
<dbReference type="GO" id="GO:0031422">
    <property type="term" value="C:RecQ family helicase-topoisomerase III complex"/>
    <property type="evidence" value="ECO:0007669"/>
    <property type="project" value="TreeGrafter"/>
</dbReference>
<dbReference type="InterPro" id="IPR042470">
    <property type="entry name" value="RMI1_N_C_sf"/>
</dbReference>
<feature type="domain" description="RMI1 N-terminal" evidence="5">
    <location>
        <begin position="17"/>
        <end position="62"/>
    </location>
</feature>
<evidence type="ECO:0000259" key="4">
    <source>
        <dbReference type="Pfam" id="PF08585"/>
    </source>
</evidence>
<accession>A0AA38RIA3</accession>
<feature type="compositionally biased region" description="Low complexity" evidence="3">
    <location>
        <begin position="146"/>
        <end position="163"/>
    </location>
</feature>
<organism evidence="6 7">
    <name type="scientific">Coniochaeta hoffmannii</name>
    <dbReference type="NCBI Taxonomy" id="91930"/>
    <lineage>
        <taxon>Eukaryota</taxon>
        <taxon>Fungi</taxon>
        <taxon>Dikarya</taxon>
        <taxon>Ascomycota</taxon>
        <taxon>Pezizomycotina</taxon>
        <taxon>Sordariomycetes</taxon>
        <taxon>Sordariomycetidae</taxon>
        <taxon>Coniochaetales</taxon>
        <taxon>Coniochaetaceae</taxon>
        <taxon>Coniochaeta</taxon>
    </lineage>
</organism>
<comment type="similarity">
    <text evidence="1">Belongs to the RMI1 family.</text>
</comment>
<sequence length="279" mass="29334">MAPPPQPDLQSSLLASLSSQSLPAPSPTWLATLLSSRTNPPPPLPSLTATARARLLATDLTTPNLLDPSYTSSHSIPPEITRPDVRSTTLPRDVVLQVLDIENISKSRWGQVEELEALARGEGSKGREIVRLPVGGEEGDEGGERGVTQATQGQTQGAQTQGRQGAGRGATGAATTTTTTTTPAGSGARDTHKLVLQDCKGVKVSALELGKVEKIAIGKLNIGEKILIRKEAVVSRGVIMLEPATCMVLGGRVEAWHKAWIDGRLARLKEAANASRAGE</sequence>